<dbReference type="PANTHER" id="PTHR34567">
    <property type="entry name" value="FK506-BINDING-LIKE PROTEIN"/>
    <property type="match status" value="1"/>
</dbReference>
<feature type="compositionally biased region" description="Polar residues" evidence="1">
    <location>
        <begin position="97"/>
        <end position="111"/>
    </location>
</feature>
<evidence type="ECO:0000313" key="2">
    <source>
        <dbReference type="EMBL" id="KAK8994398.1"/>
    </source>
</evidence>
<dbReference type="EMBL" id="JBBPBN010000047">
    <property type="protein sequence ID" value="KAK8994398.1"/>
    <property type="molecule type" value="Genomic_DNA"/>
</dbReference>
<sequence length="111" mass="13449">MKFCDLVGSVPWRKLLETKRFMNLYDNVVQWKDSAGEEATVQSRYKTTRFQVTRRKREDIDRYMSRYKTTRFHRDNRQNNRGWRNPRGRQAGRGQTLHMTNQLSIRHSGIQ</sequence>
<organism evidence="2 3">
    <name type="scientific">Hibiscus sabdariffa</name>
    <name type="common">roselle</name>
    <dbReference type="NCBI Taxonomy" id="183260"/>
    <lineage>
        <taxon>Eukaryota</taxon>
        <taxon>Viridiplantae</taxon>
        <taxon>Streptophyta</taxon>
        <taxon>Embryophyta</taxon>
        <taxon>Tracheophyta</taxon>
        <taxon>Spermatophyta</taxon>
        <taxon>Magnoliopsida</taxon>
        <taxon>eudicotyledons</taxon>
        <taxon>Gunneridae</taxon>
        <taxon>Pentapetalae</taxon>
        <taxon>rosids</taxon>
        <taxon>malvids</taxon>
        <taxon>Malvales</taxon>
        <taxon>Malvaceae</taxon>
        <taxon>Malvoideae</taxon>
        <taxon>Hibiscus</taxon>
    </lineage>
</organism>
<reference evidence="2 3" key="1">
    <citation type="journal article" date="2024" name="G3 (Bethesda)">
        <title>Genome assembly of Hibiscus sabdariffa L. provides insights into metabolisms of medicinal natural products.</title>
        <authorList>
            <person name="Kim T."/>
        </authorList>
    </citation>
    <scope>NUCLEOTIDE SEQUENCE [LARGE SCALE GENOMIC DNA]</scope>
    <source>
        <strain evidence="2">TK-2024</strain>
        <tissue evidence="2">Old leaves</tissue>
    </source>
</reference>
<accession>A0ABR2Q180</accession>
<evidence type="ECO:0000313" key="3">
    <source>
        <dbReference type="Proteomes" id="UP001396334"/>
    </source>
</evidence>
<keyword evidence="3" id="KW-1185">Reference proteome</keyword>
<protein>
    <submittedName>
        <fullName evidence="2">Uncharacterized protein</fullName>
    </submittedName>
</protein>
<dbReference type="PANTHER" id="PTHR34567:SF3">
    <property type="entry name" value="FK506-BINDING-LIKE PROTEIN"/>
    <property type="match status" value="1"/>
</dbReference>
<evidence type="ECO:0000256" key="1">
    <source>
        <dbReference type="SAM" id="MobiDB-lite"/>
    </source>
</evidence>
<feature type="region of interest" description="Disordered" evidence="1">
    <location>
        <begin position="69"/>
        <end position="111"/>
    </location>
</feature>
<gene>
    <name evidence="2" type="ORF">V6N11_045490</name>
</gene>
<proteinExistence type="predicted"/>
<comment type="caution">
    <text evidence="2">The sequence shown here is derived from an EMBL/GenBank/DDBJ whole genome shotgun (WGS) entry which is preliminary data.</text>
</comment>
<dbReference type="Proteomes" id="UP001396334">
    <property type="component" value="Unassembled WGS sequence"/>
</dbReference>
<name>A0ABR2Q180_9ROSI</name>